<comment type="caution">
    <text evidence="2">The sequence shown here is derived from an EMBL/GenBank/DDBJ whole genome shotgun (WGS) entry which is preliminary data.</text>
</comment>
<dbReference type="PANTHER" id="PTHR43611:SF3">
    <property type="entry name" value="FLAVIN MONONUCLEOTIDE HYDROLASE 1, CHLOROPLATIC"/>
    <property type="match status" value="1"/>
</dbReference>
<organism evidence="2 3">
    <name type="scientific">Streptomonospora salina</name>
    <dbReference type="NCBI Taxonomy" id="104205"/>
    <lineage>
        <taxon>Bacteria</taxon>
        <taxon>Bacillati</taxon>
        <taxon>Actinomycetota</taxon>
        <taxon>Actinomycetes</taxon>
        <taxon>Streptosporangiales</taxon>
        <taxon>Nocardiopsidaceae</taxon>
        <taxon>Streptomonospora</taxon>
    </lineage>
</organism>
<keyword evidence="3" id="KW-1185">Reference proteome</keyword>
<dbReference type="Proteomes" id="UP000578077">
    <property type="component" value="Unassembled WGS sequence"/>
</dbReference>
<gene>
    <name evidence="2" type="ORF">HNR25_001849</name>
</gene>
<evidence type="ECO:0000256" key="1">
    <source>
        <dbReference type="SAM" id="MobiDB-lite"/>
    </source>
</evidence>
<dbReference type="InterPro" id="IPR041492">
    <property type="entry name" value="HAD_2"/>
</dbReference>
<dbReference type="InterPro" id="IPR036412">
    <property type="entry name" value="HAD-like_sf"/>
</dbReference>
<dbReference type="SUPFAM" id="SSF56784">
    <property type="entry name" value="HAD-like"/>
    <property type="match status" value="1"/>
</dbReference>
<dbReference type="GO" id="GO:0016787">
    <property type="term" value="F:hydrolase activity"/>
    <property type="evidence" value="ECO:0007669"/>
    <property type="project" value="UniProtKB-KW"/>
</dbReference>
<dbReference type="EMBL" id="JACHLY010000001">
    <property type="protein sequence ID" value="MBB5998098.1"/>
    <property type="molecule type" value="Genomic_DNA"/>
</dbReference>
<protein>
    <submittedName>
        <fullName evidence="2">Putative hydrolase of the HAD superfamily</fullName>
    </submittedName>
</protein>
<evidence type="ECO:0000313" key="2">
    <source>
        <dbReference type="EMBL" id="MBB5998098.1"/>
    </source>
</evidence>
<dbReference type="PROSITE" id="PS51257">
    <property type="entry name" value="PROKAR_LIPOPROTEIN"/>
    <property type="match status" value="1"/>
</dbReference>
<feature type="region of interest" description="Disordered" evidence="1">
    <location>
        <begin position="202"/>
        <end position="227"/>
    </location>
</feature>
<dbReference type="Pfam" id="PF13419">
    <property type="entry name" value="HAD_2"/>
    <property type="match status" value="1"/>
</dbReference>
<dbReference type="InterPro" id="IPR023214">
    <property type="entry name" value="HAD_sf"/>
</dbReference>
<dbReference type="Gene3D" id="3.40.50.1000">
    <property type="entry name" value="HAD superfamily/HAD-like"/>
    <property type="match status" value="1"/>
</dbReference>
<evidence type="ECO:0000313" key="3">
    <source>
        <dbReference type="Proteomes" id="UP000578077"/>
    </source>
</evidence>
<keyword evidence="2" id="KW-0378">Hydrolase</keyword>
<reference evidence="2 3" key="1">
    <citation type="submission" date="2020-08" db="EMBL/GenBank/DDBJ databases">
        <title>Sequencing the genomes of 1000 actinobacteria strains.</title>
        <authorList>
            <person name="Klenk H.-P."/>
        </authorList>
    </citation>
    <scope>NUCLEOTIDE SEQUENCE [LARGE SCALE GENOMIC DNA]</scope>
    <source>
        <strain evidence="2 3">DSM 44593</strain>
    </source>
</reference>
<dbReference type="PANTHER" id="PTHR43611">
    <property type="entry name" value="ALPHA-D-GLUCOSE 1-PHOSPHATE PHOSPHATASE"/>
    <property type="match status" value="1"/>
</dbReference>
<dbReference type="AlphaFoldDB" id="A0A841EAL1"/>
<feature type="compositionally biased region" description="Basic and acidic residues" evidence="1">
    <location>
        <begin position="205"/>
        <end position="227"/>
    </location>
</feature>
<name>A0A841EAL1_9ACTN</name>
<proteinExistence type="predicted"/>
<accession>A0A841EAL1</accession>
<sequence length="227" mass="25152">MDDKIPQRMLLLDACGVLVGEPMGPLFSAVAASCGSRVDQVQLLFRDHLRDDLWSGRISTRDFWDRFAAAVGHDCAPRQWHTTIVDSMAPLPAGDSVSGWAQRARLTLVSNHRHEWLLPVLHKLGIERHFHAVEISSVTGLIKPDSAAFLHALDGRCPRSALYVDDKAANVRAARDVGISSLQADPAGDWIDEVERWLGSASDSAHLRSDVRRADPSDHRESLQRSR</sequence>
<dbReference type="RefSeq" id="WP_184634240.1">
    <property type="nucleotide sequence ID" value="NZ_BAABKT010000008.1"/>
</dbReference>